<keyword evidence="2" id="KW-1185">Reference proteome</keyword>
<dbReference type="EMBL" id="VUJX02000013">
    <property type="protein sequence ID" value="KAL0929944.1"/>
    <property type="molecule type" value="Genomic_DNA"/>
</dbReference>
<protein>
    <submittedName>
        <fullName evidence="1">Uncharacterized protein</fullName>
    </submittedName>
</protein>
<evidence type="ECO:0000313" key="1">
    <source>
        <dbReference type="EMBL" id="KAL0929944.1"/>
    </source>
</evidence>
<proteinExistence type="predicted"/>
<accession>A0ACC3YDL8</accession>
<dbReference type="Proteomes" id="UP000805649">
    <property type="component" value="Unassembled WGS sequence"/>
</dbReference>
<reference evidence="1 2" key="1">
    <citation type="journal article" date="2020" name="Phytopathology">
        <title>Genome Sequence Resources of Colletotrichum truncatum, C. plurivorum, C. musicola, and C. sojae: Four Species Pathogenic to Soybean (Glycine max).</title>
        <authorList>
            <person name="Rogerio F."/>
            <person name="Boufleur T.R."/>
            <person name="Ciampi-Guillardi M."/>
            <person name="Sukno S.A."/>
            <person name="Thon M.R."/>
            <person name="Massola Junior N.S."/>
            <person name="Baroncelli R."/>
        </authorList>
    </citation>
    <scope>NUCLEOTIDE SEQUENCE [LARGE SCALE GENOMIC DNA]</scope>
    <source>
        <strain evidence="1 2">CMES1059</strain>
    </source>
</reference>
<evidence type="ECO:0000313" key="2">
    <source>
        <dbReference type="Proteomes" id="UP000805649"/>
    </source>
</evidence>
<gene>
    <name evidence="1" type="ORF">CTRU02_215153</name>
</gene>
<sequence>MAHIRRLLTPNTPVRLADQTAHSDPVWPTASPRSAFCVNDIVASAMEPKPKPRRPKMIDYNHRARQLLRYANADPPLPNRGTITDEHIQRAKYLQPQFQPETDVDYVDEEQWPAEWEKKGGHSLRGFVNCQPWKNETADYLEGERHDESQLDGTQEAAVVTGDDQRSEAREVTGVSTDNTEPLSLRGLADKLPQTTPVSTSPDDRRPWKRQIPPSPRNLSVVSYAAPSPCTAPLTNIAWTPSSFGLTIGNDTWPQFGQTKDTPTPLVIDRPKLADFSFRDDAANGRGDQSRSVSPHDIGRKKFTSQDMDRFRNWQVCGRAIEKLKTDNTRHVWGPRCRRAMFQHLIRHEASLSTCTTRARSELERKMYLVRPNGKRWSEEFDRILWPRLVAALKARYRKLGEHEVWYVDEDQVVYAAWSKAFLLEEWDGVSFSRAYAERLLRGAEAGIDSPPGDDGDDIDKDGEHNDSEERRPQDDDNETVRPEDSVSNMIPATPAPTPGRRGLAQKAQPTVVLEEADDDDDALEMKGLSFDSIRGLMLCGAANLVDFRWRISCQDHGLVEGDRAARRETETLREQCLEELRLLDAALDRAAAREMGIRDREVASPAMGPIWGQMLGGLWRE</sequence>
<comment type="caution">
    <text evidence="1">The sequence shown here is derived from an EMBL/GenBank/DDBJ whole genome shotgun (WGS) entry which is preliminary data.</text>
</comment>
<name>A0ACC3YDL8_COLTU</name>
<organism evidence="1 2">
    <name type="scientific">Colletotrichum truncatum</name>
    <name type="common">Anthracnose fungus</name>
    <name type="synonym">Colletotrichum capsici</name>
    <dbReference type="NCBI Taxonomy" id="5467"/>
    <lineage>
        <taxon>Eukaryota</taxon>
        <taxon>Fungi</taxon>
        <taxon>Dikarya</taxon>
        <taxon>Ascomycota</taxon>
        <taxon>Pezizomycotina</taxon>
        <taxon>Sordariomycetes</taxon>
        <taxon>Hypocreomycetidae</taxon>
        <taxon>Glomerellales</taxon>
        <taxon>Glomerellaceae</taxon>
        <taxon>Colletotrichum</taxon>
        <taxon>Colletotrichum truncatum species complex</taxon>
    </lineage>
</organism>